<evidence type="ECO:0000313" key="2">
    <source>
        <dbReference type="Proteomes" id="UP000000393"/>
    </source>
</evidence>
<dbReference type="InterPro" id="IPR035157">
    <property type="entry name" value="DUF5395"/>
</dbReference>
<gene>
    <name evidence="1" type="ordered locus">Nwat_1441</name>
</gene>
<organism evidence="1 2">
    <name type="scientific">Nitrosococcus watsoni (strain C-113)</name>
    <dbReference type="NCBI Taxonomy" id="105559"/>
    <lineage>
        <taxon>Bacteria</taxon>
        <taxon>Pseudomonadati</taxon>
        <taxon>Pseudomonadota</taxon>
        <taxon>Gammaproteobacteria</taxon>
        <taxon>Chromatiales</taxon>
        <taxon>Chromatiaceae</taxon>
        <taxon>Nitrosococcus</taxon>
    </lineage>
</organism>
<accession>D8K624</accession>
<proteinExistence type="predicted"/>
<dbReference type="EMBL" id="CP002086">
    <property type="protein sequence ID" value="ADJ28351.1"/>
    <property type="molecule type" value="Genomic_DNA"/>
</dbReference>
<dbReference type="InterPro" id="IPR008942">
    <property type="entry name" value="ENTH_VHS"/>
</dbReference>
<protein>
    <submittedName>
        <fullName evidence="1">Uncharacterized protein</fullName>
    </submittedName>
</protein>
<dbReference type="Proteomes" id="UP000000393">
    <property type="component" value="Chromosome"/>
</dbReference>
<sequence>MSDSVMKANLEVRLIHDGRHWVVCYQTLQIRGRTLPELDQNLAECLRERGDFPDASQVTVFMGFDFETLPTWLRQYAYHYFNRYALLQL</sequence>
<dbReference type="AlphaFoldDB" id="D8K624"/>
<keyword evidence="2" id="KW-1185">Reference proteome</keyword>
<dbReference type="KEGG" id="nwa:Nwat_1441"/>
<reference evidence="1 2" key="1">
    <citation type="submission" date="2010-06" db="EMBL/GenBank/DDBJ databases">
        <title>Complete sequence of chromosome of Nitrosococcus watsoni C-113.</title>
        <authorList>
            <consortium name="US DOE Joint Genome Institute"/>
            <person name="Lucas S."/>
            <person name="Copeland A."/>
            <person name="Lapidus A."/>
            <person name="Cheng J.-F."/>
            <person name="Bruce D."/>
            <person name="Goodwin L."/>
            <person name="Pitluck S."/>
            <person name="Malfatti S.A."/>
            <person name="Chain P.S.G."/>
            <person name="Land M."/>
            <person name="Hauser L."/>
            <person name="Kyrpides N."/>
            <person name="Ivanova N."/>
            <person name="Cambell M.A."/>
            <person name="Heidelberg J.F."/>
            <person name="Klotz M.G."/>
            <person name="Woyke T."/>
        </authorList>
    </citation>
    <scope>NUCLEOTIDE SEQUENCE [LARGE SCALE GENOMIC DNA]</scope>
    <source>
        <strain evidence="1 2">C-113</strain>
    </source>
</reference>
<evidence type="ECO:0000313" key="1">
    <source>
        <dbReference type="EMBL" id="ADJ28351.1"/>
    </source>
</evidence>
<dbReference type="HOGENOM" id="CLU_192947_0_0_6"/>
<dbReference type="STRING" id="105559.Nwat_1441"/>
<dbReference type="eggNOG" id="ENOG5033G89">
    <property type="taxonomic scope" value="Bacteria"/>
</dbReference>
<name>D8K624_NITWC</name>
<dbReference type="SUPFAM" id="SSF48464">
    <property type="entry name" value="ENTH/VHS domain"/>
    <property type="match status" value="1"/>
</dbReference>
<dbReference type="Pfam" id="PF17373">
    <property type="entry name" value="DUF5395"/>
    <property type="match status" value="1"/>
</dbReference>